<evidence type="ECO:0000313" key="4">
    <source>
        <dbReference type="Proteomes" id="UP000231493"/>
    </source>
</evidence>
<evidence type="ECO:0000313" key="1">
    <source>
        <dbReference type="EMBL" id="PIX33276.1"/>
    </source>
</evidence>
<accession>A0A2M7K559</accession>
<dbReference type="SUPFAM" id="SSF55785">
    <property type="entry name" value="PYP-like sensor domain (PAS domain)"/>
    <property type="match status" value="1"/>
</dbReference>
<dbReference type="Gene3D" id="3.30.450.20">
    <property type="entry name" value="PAS domain"/>
    <property type="match status" value="1"/>
</dbReference>
<dbReference type="NCBIfam" id="TIGR00229">
    <property type="entry name" value="sensory_box"/>
    <property type="match status" value="1"/>
</dbReference>
<dbReference type="InterPro" id="IPR000014">
    <property type="entry name" value="PAS"/>
</dbReference>
<evidence type="ECO:0008006" key="5">
    <source>
        <dbReference type="Google" id="ProtNLM"/>
    </source>
</evidence>
<gene>
    <name evidence="2" type="ORF">COZ07_02265</name>
    <name evidence="1" type="ORF">COZ58_08255</name>
</gene>
<evidence type="ECO:0000313" key="2">
    <source>
        <dbReference type="EMBL" id="PIY33407.1"/>
    </source>
</evidence>
<accession>A0A2M7PSZ9</accession>
<proteinExistence type="predicted"/>
<dbReference type="RefSeq" id="WP_406606982.1">
    <property type="nucleotide sequence ID" value="NZ_PFKO01000082.1"/>
</dbReference>
<dbReference type="EMBL" id="PFIP01000171">
    <property type="protein sequence ID" value="PIX33276.1"/>
    <property type="molecule type" value="Genomic_DNA"/>
</dbReference>
<organism evidence="2 3">
    <name type="scientific">Candidatus Infernicultor aquiphilus</name>
    <dbReference type="NCBI Taxonomy" id="1805029"/>
    <lineage>
        <taxon>Bacteria</taxon>
        <taxon>Pseudomonadati</taxon>
        <taxon>Atribacterota</taxon>
        <taxon>Candidatus Phoenicimicrobiia</taxon>
        <taxon>Candidatus Pheonicimicrobiales</taxon>
        <taxon>Candidatus Phoenicimicrobiaceae</taxon>
        <taxon>Candidatus Infernicultor</taxon>
    </lineage>
</organism>
<comment type="caution">
    <text evidence="2">The sequence shown here is derived from an EMBL/GenBank/DDBJ whole genome shotgun (WGS) entry which is preliminary data.</text>
</comment>
<dbReference type="EMBL" id="PFKO01000082">
    <property type="protein sequence ID" value="PIY33407.1"/>
    <property type="molecule type" value="Genomic_DNA"/>
</dbReference>
<dbReference type="Proteomes" id="UP000230646">
    <property type="component" value="Unassembled WGS sequence"/>
</dbReference>
<dbReference type="Proteomes" id="UP000231493">
    <property type="component" value="Unassembled WGS sequence"/>
</dbReference>
<dbReference type="AlphaFoldDB" id="A0A2M7PSZ9"/>
<name>A0A2M7PSZ9_9BACT</name>
<evidence type="ECO:0000313" key="3">
    <source>
        <dbReference type="Proteomes" id="UP000230646"/>
    </source>
</evidence>
<reference evidence="1" key="2">
    <citation type="submission" date="2017-09" db="EMBL/GenBank/DDBJ databases">
        <title>Depth-based differentiation of microbial function through sediment-hosted aquifers and enrichment of novel symbionts in the deep terrestrial subsurface.</title>
        <authorList>
            <person name="Probst A.J."/>
            <person name="Ladd B."/>
            <person name="Jarett J.K."/>
            <person name="Geller-Mcgrath D.E."/>
            <person name="Sieber C.M.K."/>
            <person name="Emerson J.B."/>
            <person name="Anantharaman K."/>
            <person name="Thomas B.C."/>
            <person name="Malmstrom R."/>
            <person name="Stieglmeier M."/>
            <person name="Klingl A."/>
            <person name="Woyke T."/>
            <person name="Ryan C.M."/>
            <person name="Banfield J.F."/>
        </authorList>
    </citation>
    <scope>NUCLEOTIDE SEQUENCE</scope>
    <source>
        <strain evidence="1">CG_4_8_14_3_um_filter_34_18</strain>
    </source>
</reference>
<reference evidence="3 4" key="1">
    <citation type="submission" date="2017-09" db="EMBL/GenBank/DDBJ databases">
        <title>Depth-based differentiation of microbial function through sediment-hosted aquifers and enrichment of novel symbionts in the deep terrestrial subsurface.</title>
        <authorList>
            <person name="Probst A.J."/>
            <person name="Ladd B."/>
            <person name="Jarett J.K."/>
            <person name="Geller-Mcgrath D.E."/>
            <person name="Sieber C.M."/>
            <person name="Emerson J.B."/>
            <person name="Anantharaman K."/>
            <person name="Thomas B.C."/>
            <person name="Malmstrom R."/>
            <person name="Stieglmeier M."/>
            <person name="Klingl A."/>
            <person name="Woyke T."/>
            <person name="Ryan C.M."/>
            <person name="Banfield J.F."/>
        </authorList>
    </citation>
    <scope>NUCLEOTIDE SEQUENCE [LARGE SCALE GENOMIC DNA]</scope>
    <source>
        <strain evidence="2">CG_4_10_14_3_um_filter_34_13</strain>
    </source>
</reference>
<protein>
    <recommendedName>
        <fullName evidence="5">Diguanylate cyclase</fullName>
    </recommendedName>
</protein>
<dbReference type="Pfam" id="PF13596">
    <property type="entry name" value="PAS_10"/>
    <property type="match status" value="1"/>
</dbReference>
<dbReference type="CDD" id="cd00130">
    <property type="entry name" value="PAS"/>
    <property type="match status" value="1"/>
</dbReference>
<sequence>MIGKLSQEVLEAILETMPIEFSVVDAEDRVLAWNKPTTRIFKRPEGVLGKEVANCHPKKSLAKVEKILKEMKEGKREKARFWIDLPLGPHQEKQKVLIEYYALKDKEGKYLGCLEVSQNIAELQAIRGEKRLLD</sequence>
<dbReference type="InterPro" id="IPR035965">
    <property type="entry name" value="PAS-like_dom_sf"/>
</dbReference>